<evidence type="ECO:0000256" key="12">
    <source>
        <dbReference type="ARBA" id="ARBA00023242"/>
    </source>
</evidence>
<evidence type="ECO:0000256" key="11">
    <source>
        <dbReference type="ARBA" id="ARBA00023228"/>
    </source>
</evidence>
<keyword evidence="7 14" id="KW-0863">Zinc-finger</keyword>
<dbReference type="Gene3D" id="2.20.25.10">
    <property type="match status" value="2"/>
</dbReference>
<evidence type="ECO:0000256" key="9">
    <source>
        <dbReference type="ARBA" id="ARBA00023136"/>
    </source>
</evidence>
<dbReference type="PANTHER" id="PTHR31634">
    <property type="entry name" value="BLOC-1-RELATED COMPLEX SUBUNIT 5"/>
    <property type="match status" value="1"/>
</dbReference>
<sequence>MSRYDSHSEGPGFVGIRFCQECNNMLYPKEDKENKILMYACRNCDYKQHADSKCIYVNKIMHEIDELMHIVPDVISDPTLPRTEDHHCPKCHHREAVFFQAQTRRAEEEMRLYYMGSEHSSHGQLPRRQATLSGNSVRQSGNFRRQHTIANPGGEMLDHEPRPGSTSPGPSVCSDIDLPYISYTVNRPIGDSPKLTKQAVKAKANQRKVQQKAVKKSAHNIVVVKQAVTGPNVDKDPDIVRLQSIPMFLPIMRGTLYLPAPRDPEVLERLDSSPFYRLCLRYQNHLTTCTNTVATEQNIITQKVRETDAEINKLVAYATDRQKRFAKYAEKLSKVQELSHQLNRCHMVLNQTLESMETLNNCLDIDDRLEPFVWTTG</sequence>
<dbReference type="Pfam" id="PF02150">
    <property type="entry name" value="Zn_ribbon_RPB9"/>
    <property type="match status" value="1"/>
</dbReference>
<dbReference type="InterPro" id="IPR018780">
    <property type="entry name" value="TBORCS5"/>
</dbReference>
<dbReference type="InterPro" id="IPR034012">
    <property type="entry name" value="Zn_ribbon_RPB9_C"/>
</dbReference>
<evidence type="ECO:0000256" key="10">
    <source>
        <dbReference type="ARBA" id="ARBA00023163"/>
    </source>
</evidence>
<keyword evidence="5 15" id="KW-0240">DNA-directed RNA polymerase</keyword>
<dbReference type="GO" id="GO:0006351">
    <property type="term" value="P:DNA-templated transcription"/>
    <property type="evidence" value="ECO:0007669"/>
    <property type="project" value="InterPro"/>
</dbReference>
<dbReference type="GO" id="GO:0003676">
    <property type="term" value="F:nucleic acid binding"/>
    <property type="evidence" value="ECO:0007669"/>
    <property type="project" value="InterPro"/>
</dbReference>
<comment type="caution">
    <text evidence="18">The sequence shown here is derived from an EMBL/GenBank/DDBJ whole genome shotgun (WGS) entry which is preliminary data.</text>
</comment>
<comment type="similarity">
    <text evidence="3">Belongs to the BORCS5 family.</text>
</comment>
<organism evidence="18 19">
    <name type="scientific">Photinus pyralis</name>
    <name type="common">Common eastern firefly</name>
    <name type="synonym">Lampyris pyralis</name>
    <dbReference type="NCBI Taxonomy" id="7054"/>
    <lineage>
        <taxon>Eukaryota</taxon>
        <taxon>Metazoa</taxon>
        <taxon>Ecdysozoa</taxon>
        <taxon>Arthropoda</taxon>
        <taxon>Hexapoda</taxon>
        <taxon>Insecta</taxon>
        <taxon>Pterygota</taxon>
        <taxon>Neoptera</taxon>
        <taxon>Endopterygota</taxon>
        <taxon>Coleoptera</taxon>
        <taxon>Polyphaga</taxon>
        <taxon>Elateriformia</taxon>
        <taxon>Elateroidea</taxon>
        <taxon>Lampyridae</taxon>
        <taxon>Lampyrinae</taxon>
        <taxon>Photinus</taxon>
    </lineage>
</organism>
<dbReference type="SMART" id="SM00440">
    <property type="entry name" value="ZnF_C2C2"/>
    <property type="match status" value="1"/>
</dbReference>
<dbReference type="Pfam" id="PF01096">
    <property type="entry name" value="Zn_ribbon_TFIIS"/>
    <property type="match status" value="1"/>
</dbReference>
<dbReference type="InterPro" id="IPR001529">
    <property type="entry name" value="Zn_ribbon_RPB9"/>
</dbReference>
<feature type="region of interest" description="Disordered" evidence="16">
    <location>
        <begin position="117"/>
        <end position="170"/>
    </location>
</feature>
<keyword evidence="11" id="KW-0458">Lysosome</keyword>
<dbReference type="InterPro" id="IPR019761">
    <property type="entry name" value="DNA-dir_RNA_pol-M_15_CS"/>
</dbReference>
<protein>
    <recommendedName>
        <fullName evidence="4">BLOC-1-related complex subunit 5</fullName>
    </recommendedName>
</protein>
<dbReference type="CDD" id="cd10508">
    <property type="entry name" value="Zn-ribbon_RPB9"/>
    <property type="match status" value="1"/>
</dbReference>
<dbReference type="GO" id="GO:0072384">
    <property type="term" value="P:organelle transport along microtubule"/>
    <property type="evidence" value="ECO:0007669"/>
    <property type="project" value="TreeGrafter"/>
</dbReference>
<accession>A0A5N4A327</accession>
<dbReference type="AlphaFoldDB" id="A0A5N4A327"/>
<comment type="similarity">
    <text evidence="15">Belongs to the archaeal rpoM/eukaryotic RPA12/RPB9/RPC11 RNA polymerase family.</text>
</comment>
<evidence type="ECO:0000256" key="8">
    <source>
        <dbReference type="ARBA" id="ARBA00022833"/>
    </source>
</evidence>
<dbReference type="PROSITE" id="PS01030">
    <property type="entry name" value="RNA_POL_M_15KD"/>
    <property type="match status" value="1"/>
</dbReference>
<evidence type="ECO:0000313" key="19">
    <source>
        <dbReference type="Proteomes" id="UP000327044"/>
    </source>
</evidence>
<dbReference type="GO" id="GO:0098574">
    <property type="term" value="C:cytoplasmic side of lysosomal membrane"/>
    <property type="evidence" value="ECO:0007669"/>
    <property type="project" value="TreeGrafter"/>
</dbReference>
<dbReference type="SMART" id="SM00661">
    <property type="entry name" value="RPOL9"/>
    <property type="match status" value="1"/>
</dbReference>
<keyword evidence="12" id="KW-0539">Nucleus</keyword>
<dbReference type="SUPFAM" id="SSF57783">
    <property type="entry name" value="Zinc beta-ribbon"/>
    <property type="match status" value="2"/>
</dbReference>
<feature type="compositionally biased region" description="Polar residues" evidence="16">
    <location>
        <begin position="130"/>
        <end position="143"/>
    </location>
</feature>
<feature type="domain" description="TFIIS-type" evidence="17">
    <location>
        <begin position="84"/>
        <end position="127"/>
    </location>
</feature>
<dbReference type="GO" id="GO:0008270">
    <property type="term" value="F:zinc ion binding"/>
    <property type="evidence" value="ECO:0007669"/>
    <property type="project" value="UniProtKB-KW"/>
</dbReference>
<comment type="subcellular location">
    <subcellularLocation>
        <location evidence="1">Lysosome membrane</location>
        <topology evidence="1">Lipid-anchor</topology>
        <orientation evidence="1">Cytoplasmic side</orientation>
    </subcellularLocation>
    <subcellularLocation>
        <location evidence="2">Nucleus</location>
        <location evidence="2">Nucleolus</location>
    </subcellularLocation>
</comment>
<evidence type="ECO:0000313" key="18">
    <source>
        <dbReference type="EMBL" id="KAB0791679.1"/>
    </source>
</evidence>
<evidence type="ECO:0000256" key="2">
    <source>
        <dbReference type="ARBA" id="ARBA00004604"/>
    </source>
</evidence>
<dbReference type="FunCoup" id="A0A5N4A327">
    <property type="interactions" value="371"/>
</dbReference>
<name>A0A5N4A327_PHOPY</name>
<dbReference type="Proteomes" id="UP000327044">
    <property type="component" value="Unassembled WGS sequence"/>
</dbReference>
<keyword evidence="8" id="KW-0862">Zinc</keyword>
<dbReference type="InterPro" id="IPR001222">
    <property type="entry name" value="Znf_TFIIS"/>
</dbReference>
<evidence type="ECO:0000256" key="6">
    <source>
        <dbReference type="ARBA" id="ARBA00022723"/>
    </source>
</evidence>
<evidence type="ECO:0000256" key="4">
    <source>
        <dbReference type="ARBA" id="ARBA00022300"/>
    </source>
</evidence>
<dbReference type="CDD" id="cd22789">
    <property type="entry name" value="BORCS5-like"/>
    <property type="match status" value="1"/>
</dbReference>
<evidence type="ECO:0000256" key="16">
    <source>
        <dbReference type="SAM" id="MobiDB-lite"/>
    </source>
</evidence>
<dbReference type="EMBL" id="VVIM01000011">
    <property type="protein sequence ID" value="KAB0791679.1"/>
    <property type="molecule type" value="Genomic_DNA"/>
</dbReference>
<evidence type="ECO:0000256" key="3">
    <source>
        <dbReference type="ARBA" id="ARBA00010235"/>
    </source>
</evidence>
<keyword evidence="19" id="KW-1185">Reference proteome</keyword>
<evidence type="ECO:0000259" key="17">
    <source>
        <dbReference type="PROSITE" id="PS51133"/>
    </source>
</evidence>
<evidence type="ECO:0000256" key="1">
    <source>
        <dbReference type="ARBA" id="ARBA00004122"/>
    </source>
</evidence>
<dbReference type="GO" id="GO:0030672">
    <property type="term" value="C:synaptic vesicle membrane"/>
    <property type="evidence" value="ECO:0007669"/>
    <property type="project" value="TreeGrafter"/>
</dbReference>
<dbReference type="GO" id="GO:0005654">
    <property type="term" value="C:nucleoplasm"/>
    <property type="evidence" value="ECO:0007669"/>
    <property type="project" value="UniProtKB-ARBA"/>
</dbReference>
<evidence type="ECO:0000256" key="14">
    <source>
        <dbReference type="PROSITE-ProRule" id="PRU00472"/>
    </source>
</evidence>
<dbReference type="Pfam" id="PF10158">
    <property type="entry name" value="LOH1CR12"/>
    <property type="match status" value="1"/>
</dbReference>
<evidence type="ECO:0000256" key="15">
    <source>
        <dbReference type="RuleBase" id="RU003474"/>
    </source>
</evidence>
<keyword evidence="6 15" id="KW-0479">Metal-binding</keyword>
<dbReference type="GO" id="GO:1903744">
    <property type="term" value="P:positive regulation of anterograde synaptic vesicle transport"/>
    <property type="evidence" value="ECO:0007669"/>
    <property type="project" value="TreeGrafter"/>
</dbReference>
<keyword evidence="10 15" id="KW-0804">Transcription</keyword>
<reference evidence="18 19" key="1">
    <citation type="journal article" date="2018" name="Elife">
        <title>Firefly genomes illuminate parallel origins of bioluminescence in beetles.</title>
        <authorList>
            <person name="Fallon T.R."/>
            <person name="Lower S.E."/>
            <person name="Chang C.H."/>
            <person name="Bessho-Uehara M."/>
            <person name="Martin G.J."/>
            <person name="Bewick A.J."/>
            <person name="Behringer M."/>
            <person name="Debat H.J."/>
            <person name="Wong I."/>
            <person name="Day J.C."/>
            <person name="Suvorov A."/>
            <person name="Silva C.J."/>
            <person name="Stanger-Hall K.F."/>
            <person name="Hall D.W."/>
            <person name="Schmitz R.J."/>
            <person name="Nelson D.R."/>
            <person name="Lewis S.M."/>
            <person name="Shigenobu S."/>
            <person name="Bybee S.M."/>
            <person name="Larracuente A.M."/>
            <person name="Oba Y."/>
            <person name="Weng J.K."/>
        </authorList>
    </citation>
    <scope>NUCLEOTIDE SEQUENCE [LARGE SCALE GENOMIC DNA]</scope>
    <source>
        <strain evidence="18">1611_PpyrPB1</strain>
        <tissue evidence="18">Whole body</tissue>
    </source>
</reference>
<dbReference type="GO" id="GO:0099078">
    <property type="term" value="C:BORC complex"/>
    <property type="evidence" value="ECO:0007669"/>
    <property type="project" value="TreeGrafter"/>
</dbReference>
<dbReference type="GO" id="GO:0032418">
    <property type="term" value="P:lysosome localization"/>
    <property type="evidence" value="ECO:0007669"/>
    <property type="project" value="InterPro"/>
</dbReference>
<dbReference type="PROSITE" id="PS51133">
    <property type="entry name" value="ZF_TFIIS_2"/>
    <property type="match status" value="1"/>
</dbReference>
<keyword evidence="9" id="KW-0472">Membrane</keyword>
<dbReference type="GO" id="GO:0005730">
    <property type="term" value="C:nucleolus"/>
    <property type="evidence" value="ECO:0007669"/>
    <property type="project" value="UniProtKB-SubCell"/>
</dbReference>
<gene>
    <name evidence="18" type="ORF">PPYR_03479</name>
</gene>
<dbReference type="FunFam" id="2.20.25.10:FF:000009">
    <property type="entry name" value="DNA-directed RNA polymerase subunit"/>
    <property type="match status" value="1"/>
</dbReference>
<dbReference type="PANTHER" id="PTHR31634:SF2">
    <property type="entry name" value="BLOC-1-RELATED COMPLEX SUBUNIT 5"/>
    <property type="match status" value="1"/>
</dbReference>
<evidence type="ECO:0000256" key="7">
    <source>
        <dbReference type="ARBA" id="ARBA00022771"/>
    </source>
</evidence>
<dbReference type="InParanoid" id="A0A5N4A327"/>
<proteinExistence type="inferred from homology"/>
<dbReference type="FunFam" id="2.20.25.10:FF:000004">
    <property type="entry name" value="DNA-directed RNA polymerase subunit"/>
    <property type="match status" value="1"/>
</dbReference>
<evidence type="ECO:0000256" key="13">
    <source>
        <dbReference type="ARBA" id="ARBA00023288"/>
    </source>
</evidence>
<keyword evidence="13" id="KW-0449">Lipoprotein</keyword>
<dbReference type="GO" id="GO:0000428">
    <property type="term" value="C:DNA-directed RNA polymerase complex"/>
    <property type="evidence" value="ECO:0007669"/>
    <property type="project" value="UniProtKB-KW"/>
</dbReference>
<evidence type="ECO:0000256" key="5">
    <source>
        <dbReference type="ARBA" id="ARBA00022478"/>
    </source>
</evidence>